<dbReference type="GO" id="GO:0010181">
    <property type="term" value="F:FMN binding"/>
    <property type="evidence" value="ECO:0007669"/>
    <property type="project" value="InterPro"/>
</dbReference>
<evidence type="ECO:0000313" key="3">
    <source>
        <dbReference type="Proteomes" id="UP000319143"/>
    </source>
</evidence>
<dbReference type="AlphaFoldDB" id="A0A5C6DGM8"/>
<sequence length="434" mass="48521">MKEGTNRSRIDRPVGFLFAVCLLGICPVNASATEDWVEMLSGVKAKGKVTSIRQAEKEFDFEVTLGNQTRVNTFAFSQVHAVTIDGKRHVLTEKHAVRGETRVIRSESELLALIDSAGRTPPDWFASTPLDYPNTLDVSWPMRPPNRQWNNQANVGQYLWDIIYPNPSRWRSGTRLVHHEMTLHKHSPELLARDMQTLGRMYFQLFQDYPRAAFWLRQLHPLPNNNLKIELAECYWRLGCESMAMELLAASPLPVQAIKLLGDMGQTDRAIQLGKSALSTSQAHAACMLAGDACRQAGRYPDAIQFYEQVLSLPHFRNPAVTDRFHSRAKDSIEAIRLVDQADVRNVADGTYRDSSIGYTGPVDVEVVVSDHRIDDIRVTRHTEKQFYAALTDTPKQILAKQSVQGIDGTTGATITSQAIVNATAKALAKGNPK</sequence>
<gene>
    <name evidence="2" type="primary">rsxG</name>
    <name evidence="2" type="ORF">Poly41_37220</name>
</gene>
<keyword evidence="3" id="KW-1185">Reference proteome</keyword>
<dbReference type="Gene3D" id="1.25.40.10">
    <property type="entry name" value="Tetratricopeptide repeat domain"/>
    <property type="match status" value="1"/>
</dbReference>
<dbReference type="InterPro" id="IPR011990">
    <property type="entry name" value="TPR-like_helical_dom_sf"/>
</dbReference>
<dbReference type="Proteomes" id="UP000319143">
    <property type="component" value="Unassembled WGS sequence"/>
</dbReference>
<dbReference type="RefSeq" id="WP_197231408.1">
    <property type="nucleotide sequence ID" value="NZ_SJPV01000006.1"/>
</dbReference>
<dbReference type="SMART" id="SM00900">
    <property type="entry name" value="FMN_bind"/>
    <property type="match status" value="1"/>
</dbReference>
<dbReference type="InterPro" id="IPR007329">
    <property type="entry name" value="FMN-bd"/>
</dbReference>
<dbReference type="SUPFAM" id="SSF81901">
    <property type="entry name" value="HCP-like"/>
    <property type="match status" value="1"/>
</dbReference>
<dbReference type="Gene3D" id="3.90.1010.20">
    <property type="match status" value="1"/>
</dbReference>
<evidence type="ECO:0000259" key="1">
    <source>
        <dbReference type="SMART" id="SM00900"/>
    </source>
</evidence>
<accession>A0A5C6DGM8</accession>
<evidence type="ECO:0000313" key="2">
    <source>
        <dbReference type="EMBL" id="TWU35970.1"/>
    </source>
</evidence>
<comment type="caution">
    <text evidence="2">The sequence shown here is derived from an EMBL/GenBank/DDBJ whole genome shotgun (WGS) entry which is preliminary data.</text>
</comment>
<protein>
    <submittedName>
        <fullName evidence="2">Electron transport complex subunit RsxG</fullName>
    </submittedName>
</protein>
<dbReference type="GO" id="GO:0016020">
    <property type="term" value="C:membrane"/>
    <property type="evidence" value="ECO:0007669"/>
    <property type="project" value="InterPro"/>
</dbReference>
<dbReference type="Pfam" id="PF04205">
    <property type="entry name" value="FMN_bind"/>
    <property type="match status" value="1"/>
</dbReference>
<dbReference type="EMBL" id="SJPV01000006">
    <property type="protein sequence ID" value="TWU35970.1"/>
    <property type="molecule type" value="Genomic_DNA"/>
</dbReference>
<feature type="domain" description="FMN-binding" evidence="1">
    <location>
        <begin position="358"/>
        <end position="431"/>
    </location>
</feature>
<reference evidence="2 3" key="1">
    <citation type="submission" date="2019-02" db="EMBL/GenBank/DDBJ databases">
        <title>Deep-cultivation of Planctomycetes and their phenomic and genomic characterization uncovers novel biology.</title>
        <authorList>
            <person name="Wiegand S."/>
            <person name="Jogler M."/>
            <person name="Boedeker C."/>
            <person name="Pinto D."/>
            <person name="Vollmers J."/>
            <person name="Rivas-Marin E."/>
            <person name="Kohn T."/>
            <person name="Peeters S.H."/>
            <person name="Heuer A."/>
            <person name="Rast P."/>
            <person name="Oberbeckmann S."/>
            <person name="Bunk B."/>
            <person name="Jeske O."/>
            <person name="Meyerdierks A."/>
            <person name="Storesund J.E."/>
            <person name="Kallscheuer N."/>
            <person name="Luecker S."/>
            <person name="Lage O.M."/>
            <person name="Pohl T."/>
            <person name="Merkel B.J."/>
            <person name="Hornburger P."/>
            <person name="Mueller R.-W."/>
            <person name="Bruemmer F."/>
            <person name="Labrenz M."/>
            <person name="Spormann A.M."/>
            <person name="Op Den Camp H."/>
            <person name="Overmann J."/>
            <person name="Amann R."/>
            <person name="Jetten M.S.M."/>
            <person name="Mascher T."/>
            <person name="Medema M.H."/>
            <person name="Devos D.P."/>
            <person name="Kaster A.-K."/>
            <person name="Ovreas L."/>
            <person name="Rohde M."/>
            <person name="Galperin M.Y."/>
            <person name="Jogler C."/>
        </authorList>
    </citation>
    <scope>NUCLEOTIDE SEQUENCE [LARGE SCALE GENOMIC DNA]</scope>
    <source>
        <strain evidence="2 3">Poly41</strain>
    </source>
</reference>
<name>A0A5C6DGM8_9BACT</name>
<proteinExistence type="predicted"/>
<organism evidence="2 3">
    <name type="scientific">Novipirellula artificiosorum</name>
    <dbReference type="NCBI Taxonomy" id="2528016"/>
    <lineage>
        <taxon>Bacteria</taxon>
        <taxon>Pseudomonadati</taxon>
        <taxon>Planctomycetota</taxon>
        <taxon>Planctomycetia</taxon>
        <taxon>Pirellulales</taxon>
        <taxon>Pirellulaceae</taxon>
        <taxon>Novipirellula</taxon>
    </lineage>
</organism>